<evidence type="ECO:0000313" key="4">
    <source>
        <dbReference type="Proteomes" id="UP000052978"/>
    </source>
</evidence>
<dbReference type="AlphaFoldDB" id="S7MGU7"/>
<dbReference type="EMBL" id="KE161324">
    <property type="protein sequence ID" value="EPQ03126.1"/>
    <property type="molecule type" value="Genomic_DNA"/>
</dbReference>
<name>S7MGU7_MYOBR</name>
<sequence>MACFQGTVAGWLFASALEGGVSLGGSTWARNCPWGESVRHQGPCPAAQSAGRGALHQTDELPGGPGRSWASGRDIKAGKAAPSAQPSGFTSPGAGGHNRVTSFLAWESPLGGWGRVRGLAPSWGGGGGAGGRTAAWPGQERWPLETLNH</sequence>
<keyword evidence="4" id="KW-1185">Reference proteome</keyword>
<evidence type="ECO:0000313" key="3">
    <source>
        <dbReference type="EMBL" id="EPQ03126.1"/>
    </source>
</evidence>
<feature type="region of interest" description="Disordered" evidence="1">
    <location>
        <begin position="40"/>
        <end position="95"/>
    </location>
</feature>
<feature type="signal peptide" evidence="2">
    <location>
        <begin position="1"/>
        <end position="16"/>
    </location>
</feature>
<feature type="chain" id="PRO_5004554235" evidence="2">
    <location>
        <begin position="17"/>
        <end position="149"/>
    </location>
</feature>
<keyword evidence="2" id="KW-0732">Signal</keyword>
<dbReference type="Proteomes" id="UP000052978">
    <property type="component" value="Unassembled WGS sequence"/>
</dbReference>
<evidence type="ECO:0000256" key="1">
    <source>
        <dbReference type="SAM" id="MobiDB-lite"/>
    </source>
</evidence>
<gene>
    <name evidence="3" type="ORF">D623_10016356</name>
</gene>
<organism evidence="3 4">
    <name type="scientific">Myotis brandtii</name>
    <name type="common">Brandt's bat</name>
    <dbReference type="NCBI Taxonomy" id="109478"/>
    <lineage>
        <taxon>Eukaryota</taxon>
        <taxon>Metazoa</taxon>
        <taxon>Chordata</taxon>
        <taxon>Craniata</taxon>
        <taxon>Vertebrata</taxon>
        <taxon>Euteleostomi</taxon>
        <taxon>Mammalia</taxon>
        <taxon>Eutheria</taxon>
        <taxon>Laurasiatheria</taxon>
        <taxon>Chiroptera</taxon>
        <taxon>Yangochiroptera</taxon>
        <taxon>Vespertilionidae</taxon>
        <taxon>Myotis</taxon>
    </lineage>
</organism>
<reference evidence="3 4" key="1">
    <citation type="journal article" date="2013" name="Nat. Commun.">
        <title>Genome analysis reveals insights into physiology and longevity of the Brandt's bat Myotis brandtii.</title>
        <authorList>
            <person name="Seim I."/>
            <person name="Fang X."/>
            <person name="Xiong Z."/>
            <person name="Lobanov A.V."/>
            <person name="Huang Z."/>
            <person name="Ma S."/>
            <person name="Feng Y."/>
            <person name="Turanov A.A."/>
            <person name="Zhu Y."/>
            <person name="Lenz T.L."/>
            <person name="Gerashchenko M.V."/>
            <person name="Fan D."/>
            <person name="Hee Yim S."/>
            <person name="Yao X."/>
            <person name="Jordan D."/>
            <person name="Xiong Y."/>
            <person name="Ma Y."/>
            <person name="Lyapunov A.N."/>
            <person name="Chen G."/>
            <person name="Kulakova O.I."/>
            <person name="Sun Y."/>
            <person name="Lee S.G."/>
            <person name="Bronson R.T."/>
            <person name="Moskalev A.A."/>
            <person name="Sunyaev S.R."/>
            <person name="Zhang G."/>
            <person name="Krogh A."/>
            <person name="Wang J."/>
            <person name="Gladyshev V.N."/>
        </authorList>
    </citation>
    <scope>NUCLEOTIDE SEQUENCE [LARGE SCALE GENOMIC DNA]</scope>
</reference>
<evidence type="ECO:0000256" key="2">
    <source>
        <dbReference type="SAM" id="SignalP"/>
    </source>
</evidence>
<protein>
    <submittedName>
        <fullName evidence="3">Uncharacterized protein</fullName>
    </submittedName>
</protein>
<accession>S7MGU7</accession>
<proteinExistence type="predicted"/>